<organism evidence="1 2">
    <name type="scientific">Penicillium hetheringtonii</name>
    <dbReference type="NCBI Taxonomy" id="911720"/>
    <lineage>
        <taxon>Eukaryota</taxon>
        <taxon>Fungi</taxon>
        <taxon>Dikarya</taxon>
        <taxon>Ascomycota</taxon>
        <taxon>Pezizomycotina</taxon>
        <taxon>Eurotiomycetes</taxon>
        <taxon>Eurotiomycetidae</taxon>
        <taxon>Eurotiales</taxon>
        <taxon>Aspergillaceae</taxon>
        <taxon>Penicillium</taxon>
    </lineage>
</organism>
<sequence length="152" mass="18103">MELFSRIFQKEKSLEKRDEIYFLQNYRYKTLTADTKQKSCQKQVEPDIIKQLETLKAEYFITDIKRQRLSTNFVHGPLRRGFELWRFYSLWYLYKTLSKDCATRNGYCGRDCGCFEIVASFLPNANQQLGFVQSNVYAVKNLEGLHLTKNQR</sequence>
<dbReference type="AlphaFoldDB" id="A0AAD6GNB0"/>
<proteinExistence type="predicted"/>
<gene>
    <name evidence="1" type="ORF">N7450_011773</name>
</gene>
<dbReference type="EMBL" id="JAQJAC010000010">
    <property type="protein sequence ID" value="KAJ5569287.1"/>
    <property type="molecule type" value="Genomic_DNA"/>
</dbReference>
<keyword evidence="2" id="KW-1185">Reference proteome</keyword>
<evidence type="ECO:0000313" key="2">
    <source>
        <dbReference type="Proteomes" id="UP001216150"/>
    </source>
</evidence>
<accession>A0AAD6GNB0</accession>
<dbReference type="Proteomes" id="UP001216150">
    <property type="component" value="Unassembled WGS sequence"/>
</dbReference>
<protein>
    <submittedName>
        <fullName evidence="1">Uncharacterized protein</fullName>
    </submittedName>
</protein>
<evidence type="ECO:0000313" key="1">
    <source>
        <dbReference type="EMBL" id="KAJ5569287.1"/>
    </source>
</evidence>
<comment type="caution">
    <text evidence="1">The sequence shown here is derived from an EMBL/GenBank/DDBJ whole genome shotgun (WGS) entry which is preliminary data.</text>
</comment>
<reference evidence="1 2" key="1">
    <citation type="journal article" date="2023" name="IMA Fungus">
        <title>Comparative genomic study of the Penicillium genus elucidates a diverse pangenome and 15 lateral gene transfer events.</title>
        <authorList>
            <person name="Petersen C."/>
            <person name="Sorensen T."/>
            <person name="Nielsen M.R."/>
            <person name="Sondergaard T.E."/>
            <person name="Sorensen J.L."/>
            <person name="Fitzpatrick D.A."/>
            <person name="Frisvad J.C."/>
            <person name="Nielsen K.L."/>
        </authorList>
    </citation>
    <scope>NUCLEOTIDE SEQUENCE [LARGE SCALE GENOMIC DNA]</scope>
    <source>
        <strain evidence="1 2">IBT 29057</strain>
    </source>
</reference>
<name>A0AAD6GNB0_9EURO</name>